<dbReference type="SUPFAM" id="SSF50685">
    <property type="entry name" value="Barwin-like endoglucanases"/>
    <property type="match status" value="1"/>
</dbReference>
<keyword evidence="3" id="KW-1133">Transmembrane helix</keyword>
<evidence type="ECO:0000256" key="3">
    <source>
        <dbReference type="SAM" id="Phobius"/>
    </source>
</evidence>
<evidence type="ECO:0008006" key="7">
    <source>
        <dbReference type="Google" id="ProtNLM"/>
    </source>
</evidence>
<keyword evidence="3" id="KW-0812">Transmembrane</keyword>
<dbReference type="CDD" id="cd22191">
    <property type="entry name" value="DPBB_RlpA_EXP_N-like"/>
    <property type="match status" value="1"/>
</dbReference>
<feature type="chain" id="PRO_5012011129" description="RlpA-like protein double-psi beta-barrel domain-containing protein" evidence="4">
    <location>
        <begin position="20"/>
        <end position="383"/>
    </location>
</feature>
<keyword evidence="6" id="KW-1185">Reference proteome</keyword>
<evidence type="ECO:0000256" key="2">
    <source>
        <dbReference type="SAM" id="MobiDB-lite"/>
    </source>
</evidence>
<dbReference type="InterPro" id="IPR036908">
    <property type="entry name" value="RlpA-like_sf"/>
</dbReference>
<evidence type="ECO:0000313" key="5">
    <source>
        <dbReference type="EMBL" id="ORY82781.1"/>
    </source>
</evidence>
<evidence type="ECO:0000256" key="1">
    <source>
        <dbReference type="ARBA" id="ARBA00022729"/>
    </source>
</evidence>
<dbReference type="InterPro" id="IPR051477">
    <property type="entry name" value="Expansin_CellWall"/>
</dbReference>
<dbReference type="PANTHER" id="PTHR31836:SF28">
    <property type="entry name" value="SRCR DOMAIN-CONTAINING PROTEIN-RELATED"/>
    <property type="match status" value="1"/>
</dbReference>
<comment type="caution">
    <text evidence="5">The sequence shown here is derived from an EMBL/GenBank/DDBJ whole genome shotgun (WGS) entry which is preliminary data.</text>
</comment>
<reference evidence="5 6" key="1">
    <citation type="submission" date="2016-08" db="EMBL/GenBank/DDBJ databases">
        <title>A Parts List for Fungal Cellulosomes Revealed by Comparative Genomics.</title>
        <authorList>
            <consortium name="DOE Joint Genome Institute"/>
            <person name="Haitjema C.H."/>
            <person name="Gilmore S.P."/>
            <person name="Henske J.K."/>
            <person name="Solomon K.V."/>
            <person name="De Groot R."/>
            <person name="Kuo A."/>
            <person name="Mondo S.J."/>
            <person name="Salamov A.A."/>
            <person name="Labutti K."/>
            <person name="Zhao Z."/>
            <person name="Chiniquy J."/>
            <person name="Barry K."/>
            <person name="Brewer H.M."/>
            <person name="Purvine S.O."/>
            <person name="Wright A.T."/>
            <person name="Boxma B."/>
            <person name="Van Alen T."/>
            <person name="Hackstein J.H."/>
            <person name="Baker S.E."/>
            <person name="Grigoriev I.V."/>
            <person name="O'Malley M.A."/>
        </authorList>
    </citation>
    <scope>NUCLEOTIDE SEQUENCE [LARGE SCALE GENOMIC DNA]</scope>
    <source>
        <strain evidence="5 6">G1</strain>
    </source>
</reference>
<evidence type="ECO:0000256" key="4">
    <source>
        <dbReference type="SAM" id="SignalP"/>
    </source>
</evidence>
<dbReference type="PANTHER" id="PTHR31836">
    <property type="match status" value="1"/>
</dbReference>
<gene>
    <name evidence="5" type="ORF">LY90DRAFT_663950</name>
</gene>
<dbReference type="EMBL" id="MCOG01000008">
    <property type="protein sequence ID" value="ORY82781.1"/>
    <property type="molecule type" value="Genomic_DNA"/>
</dbReference>
<evidence type="ECO:0000313" key="6">
    <source>
        <dbReference type="Proteomes" id="UP000193920"/>
    </source>
</evidence>
<protein>
    <recommendedName>
        <fullName evidence="7">RlpA-like protein double-psi beta-barrel domain-containing protein</fullName>
    </recommendedName>
</protein>
<feature type="transmembrane region" description="Helical" evidence="3">
    <location>
        <begin position="306"/>
        <end position="329"/>
    </location>
</feature>
<accession>A0A1Y2FFT4</accession>
<feature type="signal peptide" evidence="4">
    <location>
        <begin position="1"/>
        <end position="19"/>
    </location>
</feature>
<feature type="compositionally biased region" description="Low complexity" evidence="2">
    <location>
        <begin position="172"/>
        <end position="184"/>
    </location>
</feature>
<keyword evidence="3" id="KW-0472">Membrane</keyword>
<dbReference type="Proteomes" id="UP000193920">
    <property type="component" value="Unassembled WGS sequence"/>
</dbReference>
<organism evidence="5 6">
    <name type="scientific">Neocallimastix californiae</name>
    <dbReference type="NCBI Taxonomy" id="1754190"/>
    <lineage>
        <taxon>Eukaryota</taxon>
        <taxon>Fungi</taxon>
        <taxon>Fungi incertae sedis</taxon>
        <taxon>Chytridiomycota</taxon>
        <taxon>Chytridiomycota incertae sedis</taxon>
        <taxon>Neocallimastigomycetes</taxon>
        <taxon>Neocallimastigales</taxon>
        <taxon>Neocallimastigaceae</taxon>
        <taxon>Neocallimastix</taxon>
    </lineage>
</organism>
<proteinExistence type="predicted"/>
<dbReference type="AlphaFoldDB" id="A0A1Y2FFT4"/>
<sequence length="383" mass="40444">MKLLGSLFIITSLIASVFCGGNSNYELTFYGQKGETHAKKDPSCPQYDDDNLPTYFAALSKKLHNYKDYCDKYAIFMSSNGSNVKTVAKAVIVDSCGECAAYHLDVSLNSFNKIAKQKDGTVPIIWGVYSKSGSEVAGPYYSSVSGTAKKLGLSSDAFVSAFRANAKSLASSGSSSKEFSASGAHIEQPKKTTVKATTKRIVTTKAAIPKNTPVAPKAVTTTKAPFPLANQAKTPTTVGGPLQSPGTKQLGVPAKQLTPDSKQLPAVNATSSVVPAKPTQPVQQVKPKPVEKVIEDKKEEEDDGGIGTIGILAIGGGCLGAAGAGLLFMKKRSPNTYESMKQKFPEAFSNVKRGLSRSATSVKRTFTKRNANVKPVESAAISV</sequence>
<feature type="region of interest" description="Disordered" evidence="2">
    <location>
        <begin position="172"/>
        <end position="193"/>
    </location>
</feature>
<dbReference type="Gene3D" id="2.40.40.10">
    <property type="entry name" value="RlpA-like domain"/>
    <property type="match status" value="1"/>
</dbReference>
<dbReference type="OrthoDB" id="623670at2759"/>
<name>A0A1Y2FFT4_9FUNG</name>
<keyword evidence="1 4" id="KW-0732">Signal</keyword>